<sequence length="200" mass="21910">MSFVFVCVQKGVEFDITDQRLHRANKDKELHNELSNLWSEDHHVEQYLYQLGGGCRACTTAADAHVSSHGEAVAAFQGNLNNTEDLARMFPSVPLSTAAASPGLLLVQEDSIKPSDRDRKSGGPALKHQSDICATGNLNPAELICVMYSKVGVKVLGLLQGEFSFCLYEAKTDKEFEAGCIRNPYTVRPPYNGGQSVCMR</sequence>
<comment type="caution">
    <text evidence="1">The sequence shown here is derived from an EMBL/GenBank/DDBJ whole genome shotgun (WGS) entry which is preliminary data.</text>
</comment>
<dbReference type="AlphaFoldDB" id="A0A250X0X8"/>
<dbReference type="EMBL" id="BEGY01000019">
    <property type="protein sequence ID" value="GAX76705.1"/>
    <property type="molecule type" value="Genomic_DNA"/>
</dbReference>
<dbReference type="OrthoDB" id="2019121at2759"/>
<proteinExistence type="predicted"/>
<dbReference type="InterPro" id="IPR029055">
    <property type="entry name" value="Ntn_hydrolases_N"/>
</dbReference>
<accession>A0A250X0X8</accession>
<dbReference type="Gene3D" id="3.60.20.10">
    <property type="entry name" value="Glutamine Phosphoribosylpyrophosphate, subunit 1, domain 1"/>
    <property type="match status" value="1"/>
</dbReference>
<keyword evidence="2" id="KW-1185">Reference proteome</keyword>
<evidence type="ECO:0000313" key="2">
    <source>
        <dbReference type="Proteomes" id="UP000232323"/>
    </source>
</evidence>
<protein>
    <submittedName>
        <fullName evidence="1">Uncharacterized protein</fullName>
    </submittedName>
</protein>
<name>A0A250X0X8_9CHLO</name>
<evidence type="ECO:0000313" key="1">
    <source>
        <dbReference type="EMBL" id="GAX76705.1"/>
    </source>
</evidence>
<reference evidence="1 2" key="1">
    <citation type="submission" date="2017-08" db="EMBL/GenBank/DDBJ databases">
        <title>Acidophilic green algal genome provides insights into adaptation to an acidic environment.</title>
        <authorList>
            <person name="Hirooka S."/>
            <person name="Hirose Y."/>
            <person name="Kanesaki Y."/>
            <person name="Higuchi S."/>
            <person name="Fujiwara T."/>
            <person name="Onuma R."/>
            <person name="Era A."/>
            <person name="Ohbayashi R."/>
            <person name="Uzuka A."/>
            <person name="Nozaki H."/>
            <person name="Yoshikawa H."/>
            <person name="Miyagishima S.Y."/>
        </authorList>
    </citation>
    <scope>NUCLEOTIDE SEQUENCE [LARGE SCALE GENOMIC DNA]</scope>
    <source>
        <strain evidence="1 2">NIES-2499</strain>
    </source>
</reference>
<organism evidence="1 2">
    <name type="scientific">Chlamydomonas eustigma</name>
    <dbReference type="NCBI Taxonomy" id="1157962"/>
    <lineage>
        <taxon>Eukaryota</taxon>
        <taxon>Viridiplantae</taxon>
        <taxon>Chlorophyta</taxon>
        <taxon>core chlorophytes</taxon>
        <taxon>Chlorophyceae</taxon>
        <taxon>CS clade</taxon>
        <taxon>Chlamydomonadales</taxon>
        <taxon>Chlamydomonadaceae</taxon>
        <taxon>Chlamydomonas</taxon>
    </lineage>
</organism>
<dbReference type="Proteomes" id="UP000232323">
    <property type="component" value="Unassembled WGS sequence"/>
</dbReference>
<gene>
    <name evidence="1" type="ORF">CEUSTIGMA_g4151.t1</name>
</gene>